<proteinExistence type="inferred from homology"/>
<feature type="transmembrane region" description="Helical" evidence="3">
    <location>
        <begin position="147"/>
        <end position="166"/>
    </location>
</feature>
<dbReference type="GO" id="GO:0016780">
    <property type="term" value="F:phosphotransferase activity, for other substituted phosphate groups"/>
    <property type="evidence" value="ECO:0007669"/>
    <property type="project" value="InterPro"/>
</dbReference>
<keyword evidence="3" id="KW-0472">Membrane</keyword>
<feature type="transmembrane region" description="Helical" evidence="3">
    <location>
        <begin position="92"/>
        <end position="109"/>
    </location>
</feature>
<keyword evidence="5" id="KW-1185">Reference proteome</keyword>
<feature type="transmembrane region" description="Helical" evidence="3">
    <location>
        <begin position="20"/>
        <end position="41"/>
    </location>
</feature>
<name>A0A483CXC6_9EURY</name>
<evidence type="ECO:0000313" key="4">
    <source>
        <dbReference type="EMBL" id="TAJ44519.1"/>
    </source>
</evidence>
<dbReference type="OrthoDB" id="9904at2157"/>
<evidence type="ECO:0000256" key="2">
    <source>
        <dbReference type="RuleBase" id="RU003750"/>
    </source>
</evidence>
<dbReference type="Gene3D" id="1.20.120.1760">
    <property type="match status" value="1"/>
</dbReference>
<dbReference type="GO" id="GO:0008654">
    <property type="term" value="P:phospholipid biosynthetic process"/>
    <property type="evidence" value="ECO:0007669"/>
    <property type="project" value="InterPro"/>
</dbReference>
<organism evidence="4 5">
    <name type="scientific">Methanofollis fontis</name>
    <dbReference type="NCBI Taxonomy" id="2052832"/>
    <lineage>
        <taxon>Archaea</taxon>
        <taxon>Methanobacteriati</taxon>
        <taxon>Methanobacteriota</taxon>
        <taxon>Stenosarchaea group</taxon>
        <taxon>Methanomicrobia</taxon>
        <taxon>Methanomicrobiales</taxon>
        <taxon>Methanomicrobiaceae</taxon>
        <taxon>Methanofollis</taxon>
    </lineage>
</organism>
<dbReference type="EMBL" id="PGCL01000002">
    <property type="protein sequence ID" value="TAJ44519.1"/>
    <property type="molecule type" value="Genomic_DNA"/>
</dbReference>
<comment type="caution">
    <text evidence="4">The sequence shown here is derived from an EMBL/GenBank/DDBJ whole genome shotgun (WGS) entry which is preliminary data.</text>
</comment>
<evidence type="ECO:0000256" key="1">
    <source>
        <dbReference type="ARBA" id="ARBA00022679"/>
    </source>
</evidence>
<dbReference type="PROSITE" id="PS00379">
    <property type="entry name" value="CDP_ALCOHOL_P_TRANSF"/>
    <property type="match status" value="1"/>
</dbReference>
<dbReference type="GO" id="GO:0016020">
    <property type="term" value="C:membrane"/>
    <property type="evidence" value="ECO:0007669"/>
    <property type="project" value="InterPro"/>
</dbReference>
<gene>
    <name evidence="4" type="ORF">CUJ86_04160</name>
</gene>
<dbReference type="InterPro" id="IPR043130">
    <property type="entry name" value="CDP-OH_PTrfase_TM_dom"/>
</dbReference>
<keyword evidence="3" id="KW-1133">Transmembrane helix</keyword>
<reference evidence="4 5" key="1">
    <citation type="submission" date="2017-11" db="EMBL/GenBank/DDBJ databases">
        <title>Isolation and Characterization of Methanofollis Species from Methane Seep Offshore SW Taiwan.</title>
        <authorList>
            <person name="Teng N.-H."/>
            <person name="Lai M.-C."/>
            <person name="Chen S.-C."/>
        </authorList>
    </citation>
    <scope>NUCLEOTIDE SEQUENCE [LARGE SCALE GENOMIC DNA]</scope>
    <source>
        <strain evidence="4 5">FWC-SCC2</strain>
    </source>
</reference>
<dbReference type="InterPro" id="IPR000462">
    <property type="entry name" value="CDP-OH_P_trans"/>
</dbReference>
<dbReference type="Pfam" id="PF01066">
    <property type="entry name" value="CDP-OH_P_transf"/>
    <property type="match status" value="1"/>
</dbReference>
<keyword evidence="1 2" id="KW-0808">Transferase</keyword>
<feature type="transmembrane region" description="Helical" evidence="3">
    <location>
        <begin position="172"/>
        <end position="194"/>
    </location>
</feature>
<accession>A0A483CXC6</accession>
<protein>
    <submittedName>
        <fullName evidence="4">CDP-alcohol phosphatidyltransferase family protein</fullName>
    </submittedName>
</protein>
<keyword evidence="3" id="KW-0812">Transmembrane</keyword>
<comment type="similarity">
    <text evidence="2">Belongs to the CDP-alcohol phosphatidyltransferase class-I family.</text>
</comment>
<dbReference type="Proteomes" id="UP000292580">
    <property type="component" value="Unassembled WGS sequence"/>
</dbReference>
<dbReference type="InterPro" id="IPR048254">
    <property type="entry name" value="CDP_ALCOHOL_P_TRANSF_CS"/>
</dbReference>
<dbReference type="RefSeq" id="WP_130646309.1">
    <property type="nucleotide sequence ID" value="NZ_PGCL01000002.1"/>
</dbReference>
<sequence length="197" mass="21080">MTLDRFRPYVAGLIDPPVRLSVRLGLTPNFFSVAALLAAFAAGYAFYLGWIAAAVLLVAGNAVFDALDGALARELKIASLRGDFIDHVSDRYADIVIIVGIFAGGAASWQIGVFALTGVLMSSYMGTQAQALGVGRYYGGILGRADRLVLLIIAGVLDLVVGSPVFGLPYLGWLLVIFGVLGHYTALQRILYVWKRI</sequence>
<evidence type="ECO:0000313" key="5">
    <source>
        <dbReference type="Proteomes" id="UP000292580"/>
    </source>
</evidence>
<evidence type="ECO:0000256" key="3">
    <source>
        <dbReference type="SAM" id="Phobius"/>
    </source>
</evidence>
<dbReference type="AlphaFoldDB" id="A0A483CXC6"/>